<organism evidence="1 2">
    <name type="scientific">Ignelater luminosus</name>
    <name type="common">Cucubano</name>
    <name type="synonym">Pyrophorus luminosus</name>
    <dbReference type="NCBI Taxonomy" id="2038154"/>
    <lineage>
        <taxon>Eukaryota</taxon>
        <taxon>Metazoa</taxon>
        <taxon>Ecdysozoa</taxon>
        <taxon>Arthropoda</taxon>
        <taxon>Hexapoda</taxon>
        <taxon>Insecta</taxon>
        <taxon>Pterygota</taxon>
        <taxon>Neoptera</taxon>
        <taxon>Endopterygota</taxon>
        <taxon>Coleoptera</taxon>
        <taxon>Polyphaga</taxon>
        <taxon>Elateriformia</taxon>
        <taxon>Elateroidea</taxon>
        <taxon>Elateridae</taxon>
        <taxon>Agrypninae</taxon>
        <taxon>Pyrophorini</taxon>
        <taxon>Ignelater</taxon>
    </lineage>
</organism>
<name>A0A8K0C7I7_IGNLU</name>
<gene>
    <name evidence="1" type="ORF">ILUMI_25922</name>
</gene>
<dbReference type="Proteomes" id="UP000801492">
    <property type="component" value="Unassembled WGS sequence"/>
</dbReference>
<comment type="caution">
    <text evidence="1">The sequence shown here is derived from an EMBL/GenBank/DDBJ whole genome shotgun (WGS) entry which is preliminary data.</text>
</comment>
<sequence length="112" mass="12432">MTCDLLVNACGNVTDEDSGDEDEVDNPRGSQHNAHAEIEVVVCQTEDDFSSADELPLSHFVKSNIAEKVGKKKKKKNIYHWVKQHIISSAKNVFSTFGSTGFRSKEPIIILL</sequence>
<reference evidence="1" key="1">
    <citation type="submission" date="2019-08" db="EMBL/GenBank/DDBJ databases">
        <title>The genome of the North American firefly Photinus pyralis.</title>
        <authorList>
            <consortium name="Photinus pyralis genome working group"/>
            <person name="Fallon T.R."/>
            <person name="Sander Lower S.E."/>
            <person name="Weng J.-K."/>
        </authorList>
    </citation>
    <scope>NUCLEOTIDE SEQUENCE</scope>
    <source>
        <strain evidence="1">TRF0915ILg1</strain>
        <tissue evidence="1">Whole body</tissue>
    </source>
</reference>
<accession>A0A8K0C7I7</accession>
<proteinExistence type="predicted"/>
<dbReference type="EMBL" id="VTPC01090995">
    <property type="protein sequence ID" value="KAF2880251.1"/>
    <property type="molecule type" value="Genomic_DNA"/>
</dbReference>
<evidence type="ECO:0000313" key="2">
    <source>
        <dbReference type="Proteomes" id="UP000801492"/>
    </source>
</evidence>
<dbReference type="AlphaFoldDB" id="A0A8K0C7I7"/>
<protein>
    <submittedName>
        <fullName evidence="1">Uncharacterized protein</fullName>
    </submittedName>
</protein>
<evidence type="ECO:0000313" key="1">
    <source>
        <dbReference type="EMBL" id="KAF2880251.1"/>
    </source>
</evidence>
<keyword evidence="2" id="KW-1185">Reference proteome</keyword>